<protein>
    <submittedName>
        <fullName evidence="1">Uncharacterized protein</fullName>
    </submittedName>
</protein>
<accession>A0ACB8D7N0</accession>
<organism evidence="1 2">
    <name type="scientific">Dermacentor silvarum</name>
    <name type="common">Tick</name>
    <dbReference type="NCBI Taxonomy" id="543639"/>
    <lineage>
        <taxon>Eukaryota</taxon>
        <taxon>Metazoa</taxon>
        <taxon>Ecdysozoa</taxon>
        <taxon>Arthropoda</taxon>
        <taxon>Chelicerata</taxon>
        <taxon>Arachnida</taxon>
        <taxon>Acari</taxon>
        <taxon>Parasitiformes</taxon>
        <taxon>Ixodida</taxon>
        <taxon>Ixodoidea</taxon>
        <taxon>Ixodidae</taxon>
        <taxon>Rhipicephalinae</taxon>
        <taxon>Dermacentor</taxon>
    </lineage>
</organism>
<gene>
    <name evidence="1" type="ORF">HPB49_019166</name>
</gene>
<dbReference type="EMBL" id="CM023472">
    <property type="protein sequence ID" value="KAH7960393.1"/>
    <property type="molecule type" value="Genomic_DNA"/>
</dbReference>
<reference evidence="1" key="1">
    <citation type="submission" date="2020-05" db="EMBL/GenBank/DDBJ databases">
        <title>Large-scale comparative analyses of tick genomes elucidate their genetic diversity and vector capacities.</title>
        <authorList>
            <person name="Jia N."/>
            <person name="Wang J."/>
            <person name="Shi W."/>
            <person name="Du L."/>
            <person name="Sun Y."/>
            <person name="Zhan W."/>
            <person name="Jiang J."/>
            <person name="Wang Q."/>
            <person name="Zhang B."/>
            <person name="Ji P."/>
            <person name="Sakyi L.B."/>
            <person name="Cui X."/>
            <person name="Yuan T."/>
            <person name="Jiang B."/>
            <person name="Yang W."/>
            <person name="Lam T.T.-Y."/>
            <person name="Chang Q."/>
            <person name="Ding S."/>
            <person name="Wang X."/>
            <person name="Zhu J."/>
            <person name="Ruan X."/>
            <person name="Zhao L."/>
            <person name="Wei J."/>
            <person name="Que T."/>
            <person name="Du C."/>
            <person name="Cheng J."/>
            <person name="Dai P."/>
            <person name="Han X."/>
            <person name="Huang E."/>
            <person name="Gao Y."/>
            <person name="Liu J."/>
            <person name="Shao H."/>
            <person name="Ye R."/>
            <person name="Li L."/>
            <person name="Wei W."/>
            <person name="Wang X."/>
            <person name="Wang C."/>
            <person name="Yang T."/>
            <person name="Huo Q."/>
            <person name="Li W."/>
            <person name="Guo W."/>
            <person name="Chen H."/>
            <person name="Zhou L."/>
            <person name="Ni X."/>
            <person name="Tian J."/>
            <person name="Zhou Y."/>
            <person name="Sheng Y."/>
            <person name="Liu T."/>
            <person name="Pan Y."/>
            <person name="Xia L."/>
            <person name="Li J."/>
            <person name="Zhao F."/>
            <person name="Cao W."/>
        </authorList>
    </citation>
    <scope>NUCLEOTIDE SEQUENCE</scope>
    <source>
        <strain evidence="1">Dsil-2018</strain>
    </source>
</reference>
<proteinExistence type="predicted"/>
<sequence length="104" mass="11401">MRCHKCFKAGARKVCKLVEEDMCPAGVAQEAYAQQRPDQAAYASRLEALAGLKVEYARAYIATEEPETESVPMELLFTSATRTTPQSPGPYTTVSWRTSSTAPP</sequence>
<keyword evidence="2" id="KW-1185">Reference proteome</keyword>
<comment type="caution">
    <text evidence="1">The sequence shown here is derived from an EMBL/GenBank/DDBJ whole genome shotgun (WGS) entry which is preliminary data.</text>
</comment>
<evidence type="ECO:0000313" key="2">
    <source>
        <dbReference type="Proteomes" id="UP000821865"/>
    </source>
</evidence>
<evidence type="ECO:0000313" key="1">
    <source>
        <dbReference type="EMBL" id="KAH7960393.1"/>
    </source>
</evidence>
<dbReference type="Proteomes" id="UP000821865">
    <property type="component" value="Chromosome 3"/>
</dbReference>
<name>A0ACB8D7N0_DERSI</name>